<evidence type="ECO:0000313" key="3">
    <source>
        <dbReference type="Proteomes" id="UP000807504"/>
    </source>
</evidence>
<feature type="compositionally biased region" description="Polar residues" evidence="1">
    <location>
        <begin position="50"/>
        <end position="79"/>
    </location>
</feature>
<dbReference type="EMBL" id="JABXBU010000012">
    <property type="protein sequence ID" value="KAF8789567.1"/>
    <property type="molecule type" value="Genomic_DNA"/>
</dbReference>
<gene>
    <name evidence="2" type="ORF">HNY73_007497</name>
</gene>
<keyword evidence="3" id="KW-1185">Reference proteome</keyword>
<evidence type="ECO:0000313" key="2">
    <source>
        <dbReference type="EMBL" id="KAF8789567.1"/>
    </source>
</evidence>
<reference evidence="2" key="2">
    <citation type="submission" date="2020-06" db="EMBL/GenBank/DDBJ databases">
        <authorList>
            <person name="Sheffer M."/>
        </authorList>
    </citation>
    <scope>NUCLEOTIDE SEQUENCE</scope>
</reference>
<proteinExistence type="predicted"/>
<organism evidence="2 3">
    <name type="scientific">Argiope bruennichi</name>
    <name type="common">Wasp spider</name>
    <name type="synonym">Aranea bruennichi</name>
    <dbReference type="NCBI Taxonomy" id="94029"/>
    <lineage>
        <taxon>Eukaryota</taxon>
        <taxon>Metazoa</taxon>
        <taxon>Ecdysozoa</taxon>
        <taxon>Arthropoda</taxon>
        <taxon>Chelicerata</taxon>
        <taxon>Arachnida</taxon>
        <taxon>Araneae</taxon>
        <taxon>Araneomorphae</taxon>
        <taxon>Entelegynae</taxon>
        <taxon>Araneoidea</taxon>
        <taxon>Araneidae</taxon>
        <taxon>Argiope</taxon>
    </lineage>
</organism>
<name>A0A8T0FE42_ARGBR</name>
<evidence type="ECO:0000256" key="1">
    <source>
        <dbReference type="SAM" id="MobiDB-lite"/>
    </source>
</evidence>
<accession>A0A8T0FE42</accession>
<reference evidence="2" key="1">
    <citation type="journal article" date="2020" name="bioRxiv">
        <title>Chromosome-level reference genome of the European wasp spider Argiope bruennichi: a resource for studies on range expansion and evolutionary adaptation.</title>
        <authorList>
            <person name="Sheffer M.M."/>
            <person name="Hoppe A."/>
            <person name="Krehenwinkel H."/>
            <person name="Uhl G."/>
            <person name="Kuss A.W."/>
            <person name="Jensen L."/>
            <person name="Jensen C."/>
            <person name="Gillespie R.G."/>
            <person name="Hoff K.J."/>
            <person name="Prost S."/>
        </authorList>
    </citation>
    <scope>NUCLEOTIDE SEQUENCE</scope>
</reference>
<comment type="caution">
    <text evidence="2">The sequence shown here is derived from an EMBL/GenBank/DDBJ whole genome shotgun (WGS) entry which is preliminary data.</text>
</comment>
<dbReference type="AlphaFoldDB" id="A0A8T0FE42"/>
<protein>
    <submittedName>
        <fullName evidence="2">Uncharacterized protein</fullName>
    </submittedName>
</protein>
<dbReference type="Proteomes" id="UP000807504">
    <property type="component" value="Unassembled WGS sequence"/>
</dbReference>
<sequence length="129" mass="14974">MQIGDQSGVVPTRVSTRKFQRFQRQSIHNFRDSSTRVLTTFRNRPGPQELQRSSTRGSELQRLQHQSPQNFRDSSTRAQSCRDSRPVPECSSRFRTGPQMFVEASCPRVPRYTVYAVTGTPVSQWYEFE</sequence>
<feature type="region of interest" description="Disordered" evidence="1">
    <location>
        <begin position="24"/>
        <end position="94"/>
    </location>
</feature>